<feature type="non-terminal residue" evidence="2">
    <location>
        <position position="253"/>
    </location>
</feature>
<feature type="region of interest" description="Disordered" evidence="1">
    <location>
        <begin position="144"/>
        <end position="208"/>
    </location>
</feature>
<name>T1AWF2_9ZZZZ</name>
<reference evidence="2" key="1">
    <citation type="submission" date="2013-08" db="EMBL/GenBank/DDBJ databases">
        <authorList>
            <person name="Mendez C."/>
            <person name="Richter M."/>
            <person name="Ferrer M."/>
            <person name="Sanchez J."/>
        </authorList>
    </citation>
    <scope>NUCLEOTIDE SEQUENCE</scope>
</reference>
<dbReference type="EMBL" id="AUZZ01002384">
    <property type="protein sequence ID" value="EQD60673.1"/>
    <property type="molecule type" value="Genomic_DNA"/>
</dbReference>
<feature type="region of interest" description="Disordered" evidence="1">
    <location>
        <begin position="76"/>
        <end position="111"/>
    </location>
</feature>
<protein>
    <submittedName>
        <fullName evidence="2">Uncharacterized protein</fullName>
    </submittedName>
</protein>
<proteinExistence type="predicted"/>
<dbReference type="AlphaFoldDB" id="T1AWF2"/>
<organism evidence="2">
    <name type="scientific">mine drainage metagenome</name>
    <dbReference type="NCBI Taxonomy" id="410659"/>
    <lineage>
        <taxon>unclassified sequences</taxon>
        <taxon>metagenomes</taxon>
        <taxon>ecological metagenomes</taxon>
    </lineage>
</organism>
<feature type="compositionally biased region" description="Low complexity" evidence="1">
    <location>
        <begin position="91"/>
        <end position="100"/>
    </location>
</feature>
<evidence type="ECO:0000313" key="2">
    <source>
        <dbReference type="EMBL" id="EQD60673.1"/>
    </source>
</evidence>
<sequence length="253" mass="26786">MLIPGARVRYLAEIAEQGRGIHARIEREAEAASKAQSCHEALREIGDPRLPRALELYAAADLAAGQRAVTPDAVAVPDSSAAPQNDKGKAAHSAHAAHSARVAQSPQAVIPSSVRPPQAVILSAAKDLLSESVTVAADASVVPQHDKAMAPRNGESGAFHPFPAERRPTEVPEGEPEGEGSHAPGTTDAAQATNPHPQPLSPGERGEPDHTLLILRQRYNEALKALSSDALHLLREWPARKASVTAEFTEYQV</sequence>
<comment type="caution">
    <text evidence="2">The sequence shown here is derived from an EMBL/GenBank/DDBJ whole genome shotgun (WGS) entry which is preliminary data.</text>
</comment>
<evidence type="ECO:0000256" key="1">
    <source>
        <dbReference type="SAM" id="MobiDB-lite"/>
    </source>
</evidence>
<accession>T1AWF2</accession>
<reference evidence="2" key="2">
    <citation type="journal article" date="2014" name="ISME J.">
        <title>Microbial stratification in low pH oxic and suboxic macroscopic growths along an acid mine drainage.</title>
        <authorList>
            <person name="Mendez-Garcia C."/>
            <person name="Mesa V."/>
            <person name="Sprenger R.R."/>
            <person name="Richter M."/>
            <person name="Diez M.S."/>
            <person name="Solano J."/>
            <person name="Bargiela R."/>
            <person name="Golyshina O.V."/>
            <person name="Manteca A."/>
            <person name="Ramos J.L."/>
            <person name="Gallego J.R."/>
            <person name="Llorente I."/>
            <person name="Martins Dos Santos V.A."/>
            <person name="Jensen O.N."/>
            <person name="Pelaez A.I."/>
            <person name="Sanchez J."/>
            <person name="Ferrer M."/>
        </authorList>
    </citation>
    <scope>NUCLEOTIDE SEQUENCE</scope>
</reference>
<gene>
    <name evidence="2" type="ORF">B2A_03568</name>
</gene>